<dbReference type="AlphaFoldDB" id="A0A517YKK4"/>
<gene>
    <name evidence="2" type="ORF">ETAA8_58920</name>
</gene>
<name>A0A517YKK4_9BACT</name>
<dbReference type="InterPro" id="IPR007055">
    <property type="entry name" value="BON_dom"/>
</dbReference>
<protein>
    <submittedName>
        <fullName evidence="2">Periplasmic protein</fullName>
    </submittedName>
</protein>
<dbReference type="KEGG" id="aagg:ETAA8_58920"/>
<evidence type="ECO:0000313" key="2">
    <source>
        <dbReference type="EMBL" id="QDU30744.1"/>
    </source>
</evidence>
<proteinExistence type="predicted"/>
<dbReference type="PROSITE" id="PS50914">
    <property type="entry name" value="BON"/>
    <property type="match status" value="1"/>
</dbReference>
<dbReference type="EMBL" id="CP036274">
    <property type="protein sequence ID" value="QDU30744.1"/>
    <property type="molecule type" value="Genomic_DNA"/>
</dbReference>
<organism evidence="2 3">
    <name type="scientific">Anatilimnocola aggregata</name>
    <dbReference type="NCBI Taxonomy" id="2528021"/>
    <lineage>
        <taxon>Bacteria</taxon>
        <taxon>Pseudomonadati</taxon>
        <taxon>Planctomycetota</taxon>
        <taxon>Planctomycetia</taxon>
        <taxon>Pirellulales</taxon>
        <taxon>Pirellulaceae</taxon>
        <taxon>Anatilimnocola</taxon>
    </lineage>
</organism>
<evidence type="ECO:0000259" key="1">
    <source>
        <dbReference type="PROSITE" id="PS50914"/>
    </source>
</evidence>
<evidence type="ECO:0000313" key="3">
    <source>
        <dbReference type="Proteomes" id="UP000315017"/>
    </source>
</evidence>
<accession>A0A517YKK4</accession>
<dbReference type="OrthoDB" id="291621at2"/>
<feature type="domain" description="BON" evidence="1">
    <location>
        <begin position="4"/>
        <end position="72"/>
    </location>
</feature>
<dbReference type="Pfam" id="PF04972">
    <property type="entry name" value="BON"/>
    <property type="match status" value="1"/>
</dbReference>
<keyword evidence="3" id="KW-1185">Reference proteome</keyword>
<reference evidence="2 3" key="1">
    <citation type="submission" date="2019-02" db="EMBL/GenBank/DDBJ databases">
        <title>Deep-cultivation of Planctomycetes and their phenomic and genomic characterization uncovers novel biology.</title>
        <authorList>
            <person name="Wiegand S."/>
            <person name="Jogler M."/>
            <person name="Boedeker C."/>
            <person name="Pinto D."/>
            <person name="Vollmers J."/>
            <person name="Rivas-Marin E."/>
            <person name="Kohn T."/>
            <person name="Peeters S.H."/>
            <person name="Heuer A."/>
            <person name="Rast P."/>
            <person name="Oberbeckmann S."/>
            <person name="Bunk B."/>
            <person name="Jeske O."/>
            <person name="Meyerdierks A."/>
            <person name="Storesund J.E."/>
            <person name="Kallscheuer N."/>
            <person name="Luecker S."/>
            <person name="Lage O.M."/>
            <person name="Pohl T."/>
            <person name="Merkel B.J."/>
            <person name="Hornburger P."/>
            <person name="Mueller R.-W."/>
            <person name="Bruemmer F."/>
            <person name="Labrenz M."/>
            <person name="Spormann A.M."/>
            <person name="Op den Camp H."/>
            <person name="Overmann J."/>
            <person name="Amann R."/>
            <person name="Jetten M.S.M."/>
            <person name="Mascher T."/>
            <person name="Medema M.H."/>
            <person name="Devos D.P."/>
            <person name="Kaster A.-K."/>
            <person name="Ovreas L."/>
            <person name="Rohde M."/>
            <person name="Galperin M.Y."/>
            <person name="Jogler C."/>
        </authorList>
    </citation>
    <scope>NUCLEOTIDE SEQUENCE [LARGE SCALE GENOMIC DNA]</scope>
    <source>
        <strain evidence="2 3">ETA_A8</strain>
    </source>
</reference>
<sequence>MPLFDATLAERVGSAIQTNPYLSGRTLRFEAHEGRITLNGVVASYFQKQMAQEVLKRVEGVEQIENQLEVSWC</sequence>
<dbReference type="Gene3D" id="3.30.1340.30">
    <property type="match status" value="1"/>
</dbReference>
<dbReference type="RefSeq" id="WP_145096714.1">
    <property type="nucleotide sequence ID" value="NZ_CP036274.1"/>
</dbReference>
<dbReference type="Proteomes" id="UP000315017">
    <property type="component" value="Chromosome"/>
</dbReference>